<protein>
    <submittedName>
        <fullName evidence="1">Uncharacterized protein</fullName>
    </submittedName>
</protein>
<gene>
    <name evidence="1" type="ORF">B9Q03_13395</name>
</gene>
<accession>A0A2R6AB14</accession>
<evidence type="ECO:0000313" key="1">
    <source>
        <dbReference type="EMBL" id="PSN83556.1"/>
    </source>
</evidence>
<dbReference type="EMBL" id="NEXE01000308">
    <property type="protein sequence ID" value="PSN83556.1"/>
    <property type="molecule type" value="Genomic_DNA"/>
</dbReference>
<comment type="caution">
    <text evidence="1">The sequence shown here is derived from an EMBL/GenBank/DDBJ whole genome shotgun (WGS) entry which is preliminary data.</text>
</comment>
<reference evidence="1 2" key="1">
    <citation type="submission" date="2017-04" db="EMBL/GenBank/DDBJ databases">
        <title>Novel microbial lineages endemic to geothermal iron-oxide mats fill important gaps in the evolutionary history of Archaea.</title>
        <authorList>
            <person name="Jay Z.J."/>
            <person name="Beam J.P."/>
            <person name="Dlakic M."/>
            <person name="Rusch D.B."/>
            <person name="Kozubal M.A."/>
            <person name="Inskeep W.P."/>
        </authorList>
    </citation>
    <scope>NUCLEOTIDE SEQUENCE [LARGE SCALE GENOMIC DNA]</scope>
    <source>
        <strain evidence="1">OSP_D</strain>
    </source>
</reference>
<proteinExistence type="predicted"/>
<name>A0A2R6AB14_9ARCH</name>
<dbReference type="AlphaFoldDB" id="A0A2R6AB14"/>
<sequence length="149" mass="16360">MATLFEGVGLAELVGLLRKRFGDRRLYFTFLASSGGYATFAQDNIKALPAWLQRAERGVRSGRGGGVAVVVRVFLDDKAVIKRPDGEFIIVPKKQVYHFLVDSRGTTAFSEAETRQAQNTDAASGLPLPEEADIVYSSSEHLLRNLLSE</sequence>
<evidence type="ECO:0000313" key="2">
    <source>
        <dbReference type="Proteomes" id="UP000240322"/>
    </source>
</evidence>
<dbReference type="Proteomes" id="UP000240322">
    <property type="component" value="Unassembled WGS sequence"/>
</dbReference>
<organism evidence="1 2">
    <name type="scientific">Candidatus Marsarchaeota G2 archaeon OSP_D</name>
    <dbReference type="NCBI Taxonomy" id="1978157"/>
    <lineage>
        <taxon>Archaea</taxon>
        <taxon>Candidatus Marsarchaeota</taxon>
        <taxon>Candidatus Marsarchaeota group 2</taxon>
    </lineage>
</organism>